<dbReference type="SUPFAM" id="SSF51197">
    <property type="entry name" value="Clavaminate synthase-like"/>
    <property type="match status" value="1"/>
</dbReference>
<proteinExistence type="predicted"/>
<dbReference type="InterPro" id="IPR039994">
    <property type="entry name" value="NO66-like"/>
</dbReference>
<dbReference type="PANTHER" id="PTHR13096">
    <property type="entry name" value="MINA53 MYC INDUCED NUCLEAR ANTIGEN"/>
    <property type="match status" value="1"/>
</dbReference>
<dbReference type="Gene3D" id="2.60.120.650">
    <property type="entry name" value="Cupin"/>
    <property type="match status" value="1"/>
</dbReference>
<dbReference type="InterPro" id="IPR003347">
    <property type="entry name" value="JmjC_dom"/>
</dbReference>
<dbReference type="Pfam" id="PF08007">
    <property type="entry name" value="JmjC_2"/>
    <property type="match status" value="1"/>
</dbReference>
<evidence type="ECO:0000256" key="1">
    <source>
        <dbReference type="ARBA" id="ARBA00001954"/>
    </source>
</evidence>
<protein>
    <submittedName>
        <fullName evidence="5">Cupin-like domain-containing protein</fullName>
    </submittedName>
</protein>
<reference evidence="5 6" key="1">
    <citation type="submission" date="2020-12" db="EMBL/GenBank/DDBJ databases">
        <title>Brachybacterium sp. MASK1Z-5, whole genome shotgun sequence.</title>
        <authorList>
            <person name="Tuo L."/>
        </authorList>
    </citation>
    <scope>NUCLEOTIDE SEQUENCE [LARGE SCALE GENOMIC DNA]</scope>
    <source>
        <strain evidence="5 6">MASK1Z-5</strain>
    </source>
</reference>
<keyword evidence="2" id="KW-0479">Metal-binding</keyword>
<accession>A0ABS1B8F7</accession>
<dbReference type="PANTHER" id="PTHR13096:SF9">
    <property type="entry name" value="BIFUNCTIONAL LYSINE-SPECIFIC DEMETHYLASE AND HISTIDYL-HYDROXYLASE"/>
    <property type="match status" value="1"/>
</dbReference>
<dbReference type="EMBL" id="JAEDAJ010000002">
    <property type="protein sequence ID" value="MBK0330939.1"/>
    <property type="molecule type" value="Genomic_DNA"/>
</dbReference>
<organism evidence="5 6">
    <name type="scientific">Brachybacterium halotolerans</name>
    <dbReference type="NCBI Taxonomy" id="2795215"/>
    <lineage>
        <taxon>Bacteria</taxon>
        <taxon>Bacillati</taxon>
        <taxon>Actinomycetota</taxon>
        <taxon>Actinomycetes</taxon>
        <taxon>Micrococcales</taxon>
        <taxon>Dermabacteraceae</taxon>
        <taxon>Brachybacterium</taxon>
    </lineage>
</organism>
<dbReference type="PROSITE" id="PS51184">
    <property type="entry name" value="JMJC"/>
    <property type="match status" value="1"/>
</dbReference>
<evidence type="ECO:0000313" key="6">
    <source>
        <dbReference type="Proteomes" id="UP000612352"/>
    </source>
</evidence>
<comment type="cofactor">
    <cofactor evidence="1">
        <name>Fe(2+)</name>
        <dbReference type="ChEBI" id="CHEBI:29033"/>
    </cofactor>
</comment>
<gene>
    <name evidence="5" type="ORF">I8D64_05925</name>
</gene>
<evidence type="ECO:0000259" key="4">
    <source>
        <dbReference type="PROSITE" id="PS51184"/>
    </source>
</evidence>
<keyword evidence="3" id="KW-0408">Iron</keyword>
<evidence type="ECO:0000256" key="3">
    <source>
        <dbReference type="ARBA" id="ARBA00023004"/>
    </source>
</evidence>
<dbReference type="SMART" id="SM00558">
    <property type="entry name" value="JmjC"/>
    <property type="match status" value="1"/>
</dbReference>
<evidence type="ECO:0000256" key="2">
    <source>
        <dbReference type="ARBA" id="ARBA00022723"/>
    </source>
</evidence>
<dbReference type="Proteomes" id="UP000612352">
    <property type="component" value="Unassembled WGS sequence"/>
</dbReference>
<feature type="domain" description="JmjC" evidence="4">
    <location>
        <begin position="74"/>
        <end position="222"/>
    </location>
</feature>
<sequence length="375" mass="41120">MPLLTRRADDFHDLFSAEAVDELVAERALRTPFVRMASEGRVLNPSMFTAPGGVGAEVGDQLDSGKVLENFANGATLVLQGLHRTWEPISRFTRRLVEELGHPAQVNAYITPASSRGFDPHYDTHDVFVIQIAGAKRWTIHEPVHRHPLPGQPWSDYRPEVEEAASGEPVIDEVFEPGDVLYLPRGWLHSAVARGGTSIHLTIGVRATTRHDLLQRILAAAGDEEALRAPLALGVDYTDSASLSGDLAETIRATRDLLEHSIDDTAIAASMQRRFVEDTRPAPVRPLATVDLLSDLGPQTLLAWRDALQTRIEDDGDTVRIVLRTKTVTLPAEASAAIHALHQTEQRAGKLPALDHESSLVVARRLLREGIAVPR</sequence>
<evidence type="ECO:0000313" key="5">
    <source>
        <dbReference type="EMBL" id="MBK0330939.1"/>
    </source>
</evidence>
<keyword evidence="6" id="KW-1185">Reference proteome</keyword>
<comment type="caution">
    <text evidence="5">The sequence shown here is derived from an EMBL/GenBank/DDBJ whole genome shotgun (WGS) entry which is preliminary data.</text>
</comment>
<name>A0ABS1B8F7_9MICO</name>